<dbReference type="Pfam" id="PF03936">
    <property type="entry name" value="Terpene_synth_C"/>
    <property type="match status" value="1"/>
</dbReference>
<protein>
    <recommendedName>
        <fullName evidence="8">(-)-germacrene D synthase-like</fullName>
    </recommendedName>
</protein>
<dbReference type="SUPFAM" id="SSF48576">
    <property type="entry name" value="Terpenoid synthases"/>
    <property type="match status" value="1"/>
</dbReference>
<dbReference type="FunFam" id="1.50.10.130:FF:000001">
    <property type="entry name" value="Isoprene synthase, chloroplastic"/>
    <property type="match status" value="1"/>
</dbReference>
<dbReference type="Gene3D" id="1.10.600.10">
    <property type="entry name" value="Farnesyl Diphosphate Synthase"/>
    <property type="match status" value="1"/>
</dbReference>
<keyword evidence="3" id="KW-0460">Magnesium</keyword>
<keyword evidence="2" id="KW-0479">Metal-binding</keyword>
<dbReference type="EnsemblPlants" id="MELO3C014051.2.1">
    <property type="protein sequence ID" value="MELO3C014051.2.1"/>
    <property type="gene ID" value="MELO3C014051.2"/>
</dbReference>
<dbReference type="GO" id="GO:0016102">
    <property type="term" value="P:diterpenoid biosynthetic process"/>
    <property type="evidence" value="ECO:0007669"/>
    <property type="project" value="InterPro"/>
</dbReference>
<dbReference type="Gramene" id="MELO3C014051.2.1">
    <property type="protein sequence ID" value="MELO3C014051.2.1"/>
    <property type="gene ID" value="MELO3C014051.2"/>
</dbReference>
<evidence type="ECO:0000259" key="5">
    <source>
        <dbReference type="Pfam" id="PF01397"/>
    </source>
</evidence>
<dbReference type="AlphaFoldDB" id="A0A9I9D6J5"/>
<dbReference type="FunFam" id="1.10.600.10:FF:000007">
    <property type="entry name" value="Isoprene synthase, chloroplastic"/>
    <property type="match status" value="1"/>
</dbReference>
<name>A0A9I9D6J5_CUCME</name>
<dbReference type="InterPro" id="IPR036965">
    <property type="entry name" value="Terpene_synth_N_sf"/>
</dbReference>
<dbReference type="SFLD" id="SFLDG01019">
    <property type="entry name" value="Terpene_Cyclase_Like_1_C_Termi"/>
    <property type="match status" value="1"/>
</dbReference>
<dbReference type="InterPro" id="IPR008930">
    <property type="entry name" value="Terpenoid_cyclase/PrenylTrfase"/>
</dbReference>
<keyword evidence="4" id="KW-0456">Lyase</keyword>
<evidence type="ECO:0000259" key="6">
    <source>
        <dbReference type="Pfam" id="PF03936"/>
    </source>
</evidence>
<proteinExistence type="predicted"/>
<dbReference type="SUPFAM" id="SSF48239">
    <property type="entry name" value="Terpenoid cyclases/Protein prenyltransferases"/>
    <property type="match status" value="1"/>
</dbReference>
<dbReference type="SFLD" id="SFLDS00005">
    <property type="entry name" value="Isoprenoid_Synthase_Type_I"/>
    <property type="match status" value="1"/>
</dbReference>
<dbReference type="GO" id="GO:0010333">
    <property type="term" value="F:terpene synthase activity"/>
    <property type="evidence" value="ECO:0007669"/>
    <property type="project" value="InterPro"/>
</dbReference>
<dbReference type="InterPro" id="IPR044814">
    <property type="entry name" value="Terpene_cyclase_plant_C1"/>
</dbReference>
<dbReference type="InterPro" id="IPR001906">
    <property type="entry name" value="Terpene_synth_N"/>
</dbReference>
<dbReference type="CDD" id="cd00684">
    <property type="entry name" value="Terpene_cyclase_plant_C1"/>
    <property type="match status" value="1"/>
</dbReference>
<evidence type="ECO:0000256" key="1">
    <source>
        <dbReference type="ARBA" id="ARBA00001946"/>
    </source>
</evidence>
<evidence type="ECO:0008006" key="8">
    <source>
        <dbReference type="Google" id="ProtNLM"/>
    </source>
</evidence>
<accession>A0A9I9D6J5</accession>
<evidence type="ECO:0000256" key="2">
    <source>
        <dbReference type="ARBA" id="ARBA00022723"/>
    </source>
</evidence>
<comment type="cofactor">
    <cofactor evidence="1">
        <name>Mg(2+)</name>
        <dbReference type="ChEBI" id="CHEBI:18420"/>
    </cofactor>
</comment>
<sequence length="582" mass="67607">MSYEKITAANNGSFSDGVLRRRAAEFPPSPWGDYFLSSHFNNQLDVDRSASSHTCDDIPLVDVEDNVVEKQQFQEVKEEVRSMFAAVENSSERLSLIDSIQRLGLSHHFQEEINEVVLEHIEKFRKDNDNDADENLYIIALQFRMLRQQGYYVSCEIFNKFTNERGEFKESIANDEVGLLSLYEASHLRTKGENILDEALAFTTTHLKAMAMDSNSPFFEEAKYALKWPIYKAVPRFMARQYISLCHKNPLKTNNVLLTFAKLDYNSLQKLYQKELGEFSRWWKEHKLKEQLPFARVRVVEIYVWALGVQYEPKYCNTRRILAKIITFISVLDDMYDVYATLDELQLFTNAIQRWDVSCIEKLPNYMKGLYETILEVYEEIEKDICKDNNIPFAFDYAKEALKSLCKAYFMEAKWFNEGYIPTVEEYMKVARISASYNVFASISFLTLGNVASKEFYEWAQTDPILLKAAGVIGRLLNDMVSHKFEQERGHVASAVECYVKEYEVSEEEALIELEKEVGTAWKDVTEDYTKSSLKFPNVILECVLNVARLSDFFYKEVDGYTFADGETKHFIDLMLTHPVLV</sequence>
<feature type="domain" description="Terpene synthase N-terminal" evidence="5">
    <location>
        <begin position="67"/>
        <end position="226"/>
    </location>
</feature>
<dbReference type="InterPro" id="IPR050148">
    <property type="entry name" value="Terpene_synthase-like"/>
</dbReference>
<dbReference type="Gene3D" id="1.50.10.130">
    <property type="entry name" value="Terpene synthase, N-terminal domain"/>
    <property type="match status" value="1"/>
</dbReference>
<dbReference type="InterPro" id="IPR034741">
    <property type="entry name" value="Terpene_cyclase-like_1_C"/>
</dbReference>
<evidence type="ECO:0000256" key="4">
    <source>
        <dbReference type="ARBA" id="ARBA00023239"/>
    </source>
</evidence>
<feature type="domain" description="Terpene synthase metal-binding" evidence="6">
    <location>
        <begin position="284"/>
        <end position="524"/>
    </location>
</feature>
<dbReference type="InterPro" id="IPR005630">
    <property type="entry name" value="Terpene_synthase_metal-bd"/>
</dbReference>
<dbReference type="GO" id="GO:0000287">
    <property type="term" value="F:magnesium ion binding"/>
    <property type="evidence" value="ECO:0007669"/>
    <property type="project" value="InterPro"/>
</dbReference>
<dbReference type="PANTHER" id="PTHR31225:SF221">
    <property type="entry name" value="(-)-GERMACRENE D SYNTHASE"/>
    <property type="match status" value="1"/>
</dbReference>
<evidence type="ECO:0000256" key="3">
    <source>
        <dbReference type="ARBA" id="ARBA00022842"/>
    </source>
</evidence>
<dbReference type="InterPro" id="IPR008949">
    <property type="entry name" value="Isoprenoid_synthase_dom_sf"/>
</dbReference>
<reference evidence="7" key="1">
    <citation type="submission" date="2023-03" db="UniProtKB">
        <authorList>
            <consortium name="EnsemblPlants"/>
        </authorList>
    </citation>
    <scope>IDENTIFICATION</scope>
</reference>
<organism evidence="7">
    <name type="scientific">Cucumis melo</name>
    <name type="common">Muskmelon</name>
    <dbReference type="NCBI Taxonomy" id="3656"/>
    <lineage>
        <taxon>Eukaryota</taxon>
        <taxon>Viridiplantae</taxon>
        <taxon>Streptophyta</taxon>
        <taxon>Embryophyta</taxon>
        <taxon>Tracheophyta</taxon>
        <taxon>Spermatophyta</taxon>
        <taxon>Magnoliopsida</taxon>
        <taxon>eudicotyledons</taxon>
        <taxon>Gunneridae</taxon>
        <taxon>Pentapetalae</taxon>
        <taxon>rosids</taxon>
        <taxon>fabids</taxon>
        <taxon>Cucurbitales</taxon>
        <taxon>Cucurbitaceae</taxon>
        <taxon>Benincaseae</taxon>
        <taxon>Cucumis</taxon>
    </lineage>
</organism>
<dbReference type="PANTHER" id="PTHR31225">
    <property type="entry name" value="OS04G0344100 PROTEIN-RELATED"/>
    <property type="match status" value="1"/>
</dbReference>
<evidence type="ECO:0000313" key="7">
    <source>
        <dbReference type="EnsemblPlants" id="MELO3C014051.2.1"/>
    </source>
</evidence>
<dbReference type="Pfam" id="PF01397">
    <property type="entry name" value="Terpene_synth"/>
    <property type="match status" value="1"/>
</dbReference>